<gene>
    <name evidence="2" type="ORF">PPENT_87.1.T1230009</name>
</gene>
<comment type="caution">
    <text evidence="2">The sequence shown here is derived from an EMBL/GenBank/DDBJ whole genome shotgun (WGS) entry which is preliminary data.</text>
</comment>
<proteinExistence type="predicted"/>
<keyword evidence="1" id="KW-1133">Transmembrane helix</keyword>
<evidence type="ECO:0000313" key="3">
    <source>
        <dbReference type="Proteomes" id="UP000689195"/>
    </source>
</evidence>
<dbReference type="AlphaFoldDB" id="A0A8S1XFD3"/>
<dbReference type="EMBL" id="CAJJDO010000123">
    <property type="protein sequence ID" value="CAD8199910.1"/>
    <property type="molecule type" value="Genomic_DNA"/>
</dbReference>
<accession>A0A8S1XFD3</accession>
<evidence type="ECO:0000256" key="1">
    <source>
        <dbReference type="SAM" id="Phobius"/>
    </source>
</evidence>
<feature type="transmembrane region" description="Helical" evidence="1">
    <location>
        <begin position="12"/>
        <end position="28"/>
    </location>
</feature>
<keyword evidence="3" id="KW-1185">Reference proteome</keyword>
<evidence type="ECO:0008006" key="4">
    <source>
        <dbReference type="Google" id="ProtNLM"/>
    </source>
</evidence>
<organism evidence="2 3">
    <name type="scientific">Paramecium pentaurelia</name>
    <dbReference type="NCBI Taxonomy" id="43138"/>
    <lineage>
        <taxon>Eukaryota</taxon>
        <taxon>Sar</taxon>
        <taxon>Alveolata</taxon>
        <taxon>Ciliophora</taxon>
        <taxon>Intramacronucleata</taxon>
        <taxon>Oligohymenophorea</taxon>
        <taxon>Peniculida</taxon>
        <taxon>Parameciidae</taxon>
        <taxon>Paramecium</taxon>
    </lineage>
</organism>
<evidence type="ECO:0000313" key="2">
    <source>
        <dbReference type="EMBL" id="CAD8199910.1"/>
    </source>
</evidence>
<reference evidence="2" key="1">
    <citation type="submission" date="2021-01" db="EMBL/GenBank/DDBJ databases">
        <authorList>
            <consortium name="Genoscope - CEA"/>
            <person name="William W."/>
        </authorList>
    </citation>
    <scope>NUCLEOTIDE SEQUENCE</scope>
</reference>
<sequence length="132" mass="15590">MKRILLDMLIQIFFNVVFIIIVITYNAYCGDEKIVRRYFFFQKLNSCIRKVEKSKIVFYQTQDTIDYQVGLLLIVIQMKMDISRGNPTIIIKPKKSEQLKELKRLEFSVGKLSQIQYSCFEFSLINIGKQTS</sequence>
<keyword evidence="1" id="KW-0812">Transmembrane</keyword>
<dbReference type="Proteomes" id="UP000689195">
    <property type="component" value="Unassembled WGS sequence"/>
</dbReference>
<name>A0A8S1XFD3_9CILI</name>
<keyword evidence="1" id="KW-0472">Membrane</keyword>
<protein>
    <recommendedName>
        <fullName evidence="4">Transmembrane protein</fullName>
    </recommendedName>
</protein>